<keyword evidence="2" id="KW-0645">Protease</keyword>
<dbReference type="Gene3D" id="3.60.20.30">
    <property type="entry name" value="(Glycosyl)asparaginase"/>
    <property type="match status" value="1"/>
</dbReference>
<evidence type="ECO:0000313" key="15">
    <source>
        <dbReference type="EMBL" id="VDI49124.1"/>
    </source>
</evidence>
<comment type="function">
    <text evidence="6">Cleaves the GlcNAc-Asn bond which joins oligosaccharides to the peptide of asparagine-linked glycoproteins.</text>
</comment>
<dbReference type="Pfam" id="PF01112">
    <property type="entry name" value="Asparaginase_2"/>
    <property type="match status" value="1"/>
</dbReference>
<organism evidence="15 16">
    <name type="scientific">Mytilus galloprovincialis</name>
    <name type="common">Mediterranean mussel</name>
    <dbReference type="NCBI Taxonomy" id="29158"/>
    <lineage>
        <taxon>Eukaryota</taxon>
        <taxon>Metazoa</taxon>
        <taxon>Spiralia</taxon>
        <taxon>Lophotrochozoa</taxon>
        <taxon>Mollusca</taxon>
        <taxon>Bivalvia</taxon>
        <taxon>Autobranchia</taxon>
        <taxon>Pteriomorphia</taxon>
        <taxon>Mytilida</taxon>
        <taxon>Mytiloidea</taxon>
        <taxon>Mytilidae</taxon>
        <taxon>Mytilinae</taxon>
        <taxon>Mytilus</taxon>
    </lineage>
</organism>
<dbReference type="EC" id="3.5.1.26" evidence="7"/>
<evidence type="ECO:0000256" key="4">
    <source>
        <dbReference type="ARBA" id="ARBA00022813"/>
    </source>
</evidence>
<dbReference type="GO" id="GO:0003948">
    <property type="term" value="F:N4-(beta-N-acetylglucosaminyl)-L-asparaginase activity"/>
    <property type="evidence" value="ECO:0007669"/>
    <property type="project" value="UniProtKB-EC"/>
</dbReference>
<dbReference type="AlphaFoldDB" id="A0A8B6FFX5"/>
<protein>
    <recommendedName>
        <fullName evidence="7">N(4)-(beta-N-acetylglucosaminyl)-L-asparaginase</fullName>
        <ecNumber evidence="7">3.5.1.26</ecNumber>
    </recommendedName>
    <alternativeName>
        <fullName evidence="9">Aspartylglucosaminidase</fullName>
    </alternativeName>
    <alternativeName>
        <fullName evidence="8">Glycosylasparaginase</fullName>
    </alternativeName>
    <alternativeName>
        <fullName evidence="10">N4-(N-acetyl-beta-glucosaminyl)-L-asparagine amidase</fullName>
    </alternativeName>
</protein>
<evidence type="ECO:0000256" key="9">
    <source>
        <dbReference type="ARBA" id="ARBA00079301"/>
    </source>
</evidence>
<feature type="binding site" evidence="12">
    <location>
        <begin position="224"/>
        <end position="227"/>
    </location>
    <ligand>
        <name>substrate</name>
    </ligand>
</feature>
<name>A0A8B6FFX5_MYTGA</name>
<evidence type="ECO:0000256" key="1">
    <source>
        <dbReference type="ARBA" id="ARBA00010872"/>
    </source>
</evidence>
<feature type="binding site" evidence="12">
    <location>
        <begin position="247"/>
        <end position="250"/>
    </location>
    <ligand>
        <name>substrate</name>
    </ligand>
</feature>
<dbReference type="CDD" id="cd04513">
    <property type="entry name" value="Glycosylasparaginase"/>
    <property type="match status" value="1"/>
</dbReference>
<evidence type="ECO:0000256" key="5">
    <source>
        <dbReference type="ARBA" id="ARBA00050421"/>
    </source>
</evidence>
<keyword evidence="4" id="KW-0068">Autocatalytic cleavage</keyword>
<keyword evidence="3 15" id="KW-0378">Hydrolase</keyword>
<dbReference type="PANTHER" id="PTHR10188:SF6">
    <property type="entry name" value="N(4)-(BETA-N-ACETYLGLUCOSAMINYL)-L-ASPARAGINASE"/>
    <property type="match status" value="1"/>
</dbReference>
<evidence type="ECO:0000256" key="8">
    <source>
        <dbReference type="ARBA" id="ARBA00078726"/>
    </source>
</evidence>
<dbReference type="EMBL" id="UYJE01006793">
    <property type="protein sequence ID" value="VDI49123.1"/>
    <property type="molecule type" value="Genomic_DNA"/>
</dbReference>
<reference evidence="15" key="1">
    <citation type="submission" date="2018-11" db="EMBL/GenBank/DDBJ databases">
        <authorList>
            <person name="Alioto T."/>
            <person name="Alioto T."/>
        </authorList>
    </citation>
    <scope>NUCLEOTIDE SEQUENCE</scope>
</reference>
<evidence type="ECO:0000256" key="6">
    <source>
        <dbReference type="ARBA" id="ARBA00053295"/>
    </source>
</evidence>
<comment type="similarity">
    <text evidence="1">Belongs to the Ntn-hydrolase family.</text>
</comment>
<dbReference type="GO" id="GO:0006508">
    <property type="term" value="P:proteolysis"/>
    <property type="evidence" value="ECO:0007669"/>
    <property type="project" value="UniProtKB-KW"/>
</dbReference>
<dbReference type="InterPro" id="IPR000246">
    <property type="entry name" value="Peptidase_T2"/>
</dbReference>
<evidence type="ECO:0000256" key="3">
    <source>
        <dbReference type="ARBA" id="ARBA00022801"/>
    </source>
</evidence>
<comment type="catalytic activity">
    <reaction evidence="5">
        <text>N(4)-(beta-N-acetyl-D-glucosaminyl)-L-asparagine + H2O = N-acetyl-beta-D-glucosaminylamine + L-aspartate + H(+)</text>
        <dbReference type="Rhea" id="RHEA:11544"/>
        <dbReference type="ChEBI" id="CHEBI:15377"/>
        <dbReference type="ChEBI" id="CHEBI:15378"/>
        <dbReference type="ChEBI" id="CHEBI:15947"/>
        <dbReference type="ChEBI" id="CHEBI:29991"/>
        <dbReference type="ChEBI" id="CHEBI:58080"/>
        <dbReference type="EC" id="3.5.1.26"/>
    </reaction>
</comment>
<evidence type="ECO:0000256" key="2">
    <source>
        <dbReference type="ARBA" id="ARBA00022670"/>
    </source>
</evidence>
<feature type="chain" id="PRO_5036242707" description="N(4)-(beta-N-acetylglucosaminyl)-L-asparaginase" evidence="14">
    <location>
        <begin position="16"/>
        <end position="333"/>
    </location>
</feature>
<gene>
    <name evidence="15" type="ORF">MGAL_10B063910</name>
</gene>
<feature type="site" description="Cleavage; by autolysis" evidence="13">
    <location>
        <begin position="195"/>
        <end position="196"/>
    </location>
</feature>
<dbReference type="FunFam" id="3.60.20.30:FF:000003">
    <property type="entry name" value="N(4)-(Beta-N-acetylglucosaminyl)-L-asparaginase isoform X1"/>
    <property type="match status" value="1"/>
</dbReference>
<feature type="active site" description="Nucleophile" evidence="11">
    <location>
        <position position="196"/>
    </location>
</feature>
<dbReference type="InterPro" id="IPR029055">
    <property type="entry name" value="Ntn_hydrolases_N"/>
</dbReference>
<evidence type="ECO:0000256" key="11">
    <source>
        <dbReference type="PIRSR" id="PIRSR600246-1"/>
    </source>
</evidence>
<evidence type="ECO:0000313" key="16">
    <source>
        <dbReference type="Proteomes" id="UP000596742"/>
    </source>
</evidence>
<keyword evidence="14" id="KW-0732">Signal</keyword>
<dbReference type="Proteomes" id="UP000596742">
    <property type="component" value="Unassembled WGS sequence"/>
</dbReference>
<evidence type="ECO:0000256" key="13">
    <source>
        <dbReference type="PIRSR" id="PIRSR600246-3"/>
    </source>
</evidence>
<evidence type="ECO:0000256" key="7">
    <source>
        <dbReference type="ARBA" id="ARBA00066729"/>
    </source>
</evidence>
<dbReference type="GO" id="GO:0005764">
    <property type="term" value="C:lysosome"/>
    <property type="evidence" value="ECO:0007669"/>
    <property type="project" value="TreeGrafter"/>
</dbReference>
<dbReference type="SUPFAM" id="SSF56235">
    <property type="entry name" value="N-terminal nucleophile aminohydrolases (Ntn hydrolases)"/>
    <property type="match status" value="1"/>
</dbReference>
<dbReference type="EMBL" id="UYJE01006793">
    <property type="protein sequence ID" value="VDI49124.1"/>
    <property type="molecule type" value="Genomic_DNA"/>
</dbReference>
<dbReference type="PANTHER" id="PTHR10188">
    <property type="entry name" value="L-ASPARAGINASE"/>
    <property type="match status" value="1"/>
</dbReference>
<comment type="caution">
    <text evidence="15">The sequence shown here is derived from an EMBL/GenBank/DDBJ whole genome shotgun (WGS) entry which is preliminary data.</text>
</comment>
<evidence type="ECO:0000256" key="14">
    <source>
        <dbReference type="SAM" id="SignalP"/>
    </source>
</evidence>
<dbReference type="OrthoDB" id="188713at2759"/>
<dbReference type="GO" id="GO:0008233">
    <property type="term" value="F:peptidase activity"/>
    <property type="evidence" value="ECO:0007669"/>
    <property type="project" value="UniProtKB-KW"/>
</dbReference>
<proteinExistence type="inferred from homology"/>
<sequence length="333" mass="35249">MVPILLLNILVLVCGDKTPIVVTTWSYPNATKAAWIELTQNHGNAVDAVVTGCSACETAQCRGAVGFGSKPDEAGNTTLDAMIMDGKTMDVGAVGCLTNTKSAIAVAKAVMKYTKHTLLVGEKASRFAADMGLGWDSSLSSSMSESQYSEWKQKSCQPNFWENVTPDPSSSCGPYHPDNTTTSSIMDSIDIDNHDTIAMLAIDQNGDISSGTSTNGLNHKIPGRVGDSPIVGAGSYAMNGVGAAASTGNGDIMMRFLPAFHAVMMMQVGMDPLNALTTAMRPITQYYPMFRGAMIAVNQNGDYAAVCHGMESFDFCVANPTNRNVQVLTAKCV</sequence>
<accession>A0A8B6FFX5</accession>
<evidence type="ECO:0000256" key="10">
    <source>
        <dbReference type="ARBA" id="ARBA00080645"/>
    </source>
</evidence>
<keyword evidence="16" id="KW-1185">Reference proteome</keyword>
<feature type="signal peptide" evidence="14">
    <location>
        <begin position="1"/>
        <end position="15"/>
    </location>
</feature>
<evidence type="ECO:0000256" key="12">
    <source>
        <dbReference type="PIRSR" id="PIRSR600246-2"/>
    </source>
</evidence>